<reference evidence="11" key="1">
    <citation type="submission" date="2011-10" db="EMBL/GenBank/DDBJ databases">
        <authorList>
            <consortium name="Soft-shell Turtle Genome Consortium"/>
        </authorList>
    </citation>
    <scope>NUCLEOTIDE SEQUENCE [LARGE SCALE GENOMIC DNA]</scope>
    <source>
        <strain evidence="11">Daiwa-1</strain>
    </source>
</reference>
<dbReference type="PROSITE" id="PS50240">
    <property type="entry name" value="TRYPSIN_DOM"/>
    <property type="match status" value="1"/>
</dbReference>
<dbReference type="GO" id="GO:0008113">
    <property type="term" value="F:peptide-methionine (S)-S-oxide reductase activity"/>
    <property type="evidence" value="ECO:0007669"/>
    <property type="project" value="UniProtKB-EC"/>
</dbReference>
<dbReference type="EMBL" id="AGCU01096162">
    <property type="status" value="NOT_ANNOTATED_CDS"/>
    <property type="molecule type" value="Genomic_DNA"/>
</dbReference>
<dbReference type="EMBL" id="AGCU01096164">
    <property type="status" value="NOT_ANNOTATED_CDS"/>
    <property type="molecule type" value="Genomic_DNA"/>
</dbReference>
<dbReference type="InterPro" id="IPR043504">
    <property type="entry name" value="Peptidase_S1_PA_chymotrypsin"/>
</dbReference>
<dbReference type="Pfam" id="PF00089">
    <property type="entry name" value="Trypsin"/>
    <property type="match status" value="1"/>
</dbReference>
<dbReference type="InterPro" id="IPR001314">
    <property type="entry name" value="Peptidase_S1A"/>
</dbReference>
<dbReference type="GO" id="GO:0004252">
    <property type="term" value="F:serine-type endopeptidase activity"/>
    <property type="evidence" value="ECO:0007669"/>
    <property type="project" value="InterPro"/>
</dbReference>
<evidence type="ECO:0000256" key="7">
    <source>
        <dbReference type="ARBA" id="ARBA00023157"/>
    </source>
</evidence>
<dbReference type="Gene3D" id="3.30.1060.10">
    <property type="entry name" value="Peptide methionine sulphoxide reductase MsrA"/>
    <property type="match status" value="1"/>
</dbReference>
<evidence type="ECO:0000259" key="9">
    <source>
        <dbReference type="PROSITE" id="PS50240"/>
    </source>
</evidence>
<evidence type="ECO:0000256" key="3">
    <source>
        <dbReference type="ARBA" id="ARBA00022670"/>
    </source>
</evidence>
<keyword evidence="3" id="KW-0645">Protease</keyword>
<dbReference type="SUPFAM" id="SSF55068">
    <property type="entry name" value="Peptide methionine sulfoxide reductase"/>
    <property type="match status" value="1"/>
</dbReference>
<dbReference type="Ensembl" id="ENSPSIT00000006697.1">
    <property type="protein sequence ID" value="ENSPSIP00000006660.1"/>
    <property type="gene ID" value="ENSPSIG00000006161.1"/>
</dbReference>
<evidence type="ECO:0000256" key="6">
    <source>
        <dbReference type="ARBA" id="ARBA00023002"/>
    </source>
</evidence>
<dbReference type="EMBL" id="AGCU01096168">
    <property type="status" value="NOT_ANNOTATED_CDS"/>
    <property type="molecule type" value="Genomic_DNA"/>
</dbReference>
<dbReference type="EMBL" id="AGCU01096165">
    <property type="status" value="NOT_ANNOTATED_CDS"/>
    <property type="molecule type" value="Genomic_DNA"/>
</dbReference>
<dbReference type="PANTHER" id="PTHR24252:SF8">
    <property type="entry name" value="ACROSIN"/>
    <property type="match status" value="1"/>
</dbReference>
<evidence type="ECO:0000313" key="10">
    <source>
        <dbReference type="Ensembl" id="ENSPSIP00000006660.1"/>
    </source>
</evidence>
<keyword evidence="6" id="KW-0560">Oxidoreductase</keyword>
<dbReference type="EMBL" id="AGCU01096166">
    <property type="status" value="NOT_ANNOTATED_CDS"/>
    <property type="molecule type" value="Genomic_DNA"/>
</dbReference>
<dbReference type="EC" id="1.8.4.11" evidence="2"/>
<dbReference type="InterPro" id="IPR001254">
    <property type="entry name" value="Trypsin_dom"/>
</dbReference>
<keyword evidence="4" id="KW-0378">Hydrolase</keyword>
<feature type="domain" description="Peptidase S1" evidence="9">
    <location>
        <begin position="88"/>
        <end position="318"/>
    </location>
</feature>
<dbReference type="InterPro" id="IPR018114">
    <property type="entry name" value="TRYPSIN_HIS"/>
</dbReference>
<dbReference type="EMBL" id="AGCU01096160">
    <property type="status" value="NOT_ANNOTATED_CDS"/>
    <property type="molecule type" value="Genomic_DNA"/>
</dbReference>
<sequence length="362" mass="40831">MRQGNDFGTQYRSAIYTFSQEQMEAALKSKEDYQKVLTEKGFGTITTEIREAPEFYYAEDYHQQYLNKNPNECGLRPAYQPSPKESETAKGANAVSGEFPWQVSIQTKEKHFCGGSIISNWWILSAAHCFTKELPPDLYVALGAADLESHQVEKKKLDRLILHERFDSANMDNDVALILLDSPIEFSEQKMPICLPLVRDLHTWEGCWVAGWGASVAGDKMKLTNLLKKMEMKLIGKKQCSAWVPQLTENMLCAGYADGGKEACQGDRGGPLVCTYGNIKRWFAVGIVSWGEGCRKKEHPGIYTFIFNYLAWIQAETAREGKPFIPEGLDNITISRRLHSGASKRPLPPGSLLLFFSLFLFF</sequence>
<dbReference type="Proteomes" id="UP000007267">
    <property type="component" value="Unassembled WGS sequence"/>
</dbReference>
<keyword evidence="11" id="KW-1185">Reference proteome</keyword>
<protein>
    <recommendedName>
        <fullName evidence="2">peptide-methionine (S)-S-oxide reductase</fullName>
        <ecNumber evidence="2">1.8.4.11</ecNumber>
    </recommendedName>
    <alternativeName>
        <fullName evidence="8">Peptide-methionine (S)-S-oxide reductase</fullName>
    </alternativeName>
</protein>
<dbReference type="GeneTree" id="ENSGT00940000156020"/>
<dbReference type="PROSITE" id="PS00134">
    <property type="entry name" value="TRYPSIN_HIS"/>
    <property type="match status" value="1"/>
</dbReference>
<dbReference type="HOGENOM" id="CLU_006842_0_4_1"/>
<name>K7FF50_PELSI</name>
<dbReference type="AlphaFoldDB" id="K7FF50"/>
<evidence type="ECO:0000256" key="5">
    <source>
        <dbReference type="ARBA" id="ARBA00022825"/>
    </source>
</evidence>
<dbReference type="SMART" id="SM00020">
    <property type="entry name" value="Tryp_SPc"/>
    <property type="match status" value="1"/>
</dbReference>
<dbReference type="SUPFAM" id="SSF50494">
    <property type="entry name" value="Trypsin-like serine proteases"/>
    <property type="match status" value="1"/>
</dbReference>
<reference evidence="11" key="2">
    <citation type="journal article" date="2013" name="Nat. Genet.">
        <title>The draft genomes of soft-shell turtle and green sea turtle yield insights into the development and evolution of the turtle-specific body plan.</title>
        <authorList>
            <person name="Wang Z."/>
            <person name="Pascual-Anaya J."/>
            <person name="Zadissa A."/>
            <person name="Li W."/>
            <person name="Niimura Y."/>
            <person name="Huang Z."/>
            <person name="Li C."/>
            <person name="White S."/>
            <person name="Xiong Z."/>
            <person name="Fang D."/>
            <person name="Wang B."/>
            <person name="Ming Y."/>
            <person name="Chen Y."/>
            <person name="Zheng Y."/>
            <person name="Kuraku S."/>
            <person name="Pignatelli M."/>
            <person name="Herrero J."/>
            <person name="Beal K."/>
            <person name="Nozawa M."/>
            <person name="Li Q."/>
            <person name="Wang J."/>
            <person name="Zhang H."/>
            <person name="Yu L."/>
            <person name="Shigenobu S."/>
            <person name="Wang J."/>
            <person name="Liu J."/>
            <person name="Flicek P."/>
            <person name="Searle S."/>
            <person name="Wang J."/>
            <person name="Kuratani S."/>
            <person name="Yin Y."/>
            <person name="Aken B."/>
            <person name="Zhang G."/>
            <person name="Irie N."/>
        </authorList>
    </citation>
    <scope>NUCLEOTIDE SEQUENCE [LARGE SCALE GENOMIC DNA]</scope>
    <source>
        <strain evidence="11">Daiwa-1</strain>
    </source>
</reference>
<reference evidence="10" key="3">
    <citation type="submission" date="2025-08" db="UniProtKB">
        <authorList>
            <consortium name="Ensembl"/>
        </authorList>
    </citation>
    <scope>IDENTIFICATION</scope>
</reference>
<dbReference type="CDD" id="cd00190">
    <property type="entry name" value="Tryp_SPc"/>
    <property type="match status" value="1"/>
</dbReference>
<dbReference type="Pfam" id="PF01625">
    <property type="entry name" value="PMSR"/>
    <property type="match status" value="1"/>
</dbReference>
<dbReference type="STRING" id="13735.ENSPSIP00000006660"/>
<dbReference type="FunFam" id="2.40.10.10:FF:000003">
    <property type="entry name" value="Transmembrane serine protease 3"/>
    <property type="match status" value="1"/>
</dbReference>
<dbReference type="eggNOG" id="KOG3627">
    <property type="taxonomic scope" value="Eukaryota"/>
</dbReference>
<evidence type="ECO:0000256" key="8">
    <source>
        <dbReference type="ARBA" id="ARBA00030643"/>
    </source>
</evidence>
<evidence type="ECO:0000313" key="11">
    <source>
        <dbReference type="Proteomes" id="UP000007267"/>
    </source>
</evidence>
<dbReference type="InterPro" id="IPR009003">
    <property type="entry name" value="Peptidase_S1_PA"/>
</dbReference>
<proteinExistence type="inferred from homology"/>
<dbReference type="EMBL" id="AGCU01096161">
    <property type="status" value="NOT_ANNOTATED_CDS"/>
    <property type="molecule type" value="Genomic_DNA"/>
</dbReference>
<dbReference type="GO" id="GO:0006508">
    <property type="term" value="P:proteolysis"/>
    <property type="evidence" value="ECO:0007669"/>
    <property type="project" value="UniProtKB-KW"/>
</dbReference>
<dbReference type="Gene3D" id="2.40.10.10">
    <property type="entry name" value="Trypsin-like serine proteases"/>
    <property type="match status" value="2"/>
</dbReference>
<dbReference type="EMBL" id="AGCU01096163">
    <property type="status" value="NOT_ANNOTATED_CDS"/>
    <property type="molecule type" value="Genomic_DNA"/>
</dbReference>
<dbReference type="EMBL" id="AGCU01096169">
    <property type="status" value="NOT_ANNOTATED_CDS"/>
    <property type="molecule type" value="Genomic_DNA"/>
</dbReference>
<keyword evidence="5" id="KW-0720">Serine protease</keyword>
<reference evidence="10" key="4">
    <citation type="submission" date="2025-09" db="UniProtKB">
        <authorList>
            <consortium name="Ensembl"/>
        </authorList>
    </citation>
    <scope>IDENTIFICATION</scope>
</reference>
<dbReference type="InterPro" id="IPR002569">
    <property type="entry name" value="Met_Sox_Rdtase_MsrA_dom"/>
</dbReference>
<evidence type="ECO:0000256" key="2">
    <source>
        <dbReference type="ARBA" id="ARBA00012502"/>
    </source>
</evidence>
<dbReference type="EMBL" id="AGCU01096167">
    <property type="status" value="NOT_ANNOTATED_CDS"/>
    <property type="molecule type" value="Genomic_DNA"/>
</dbReference>
<dbReference type="PRINTS" id="PR00722">
    <property type="entry name" value="CHYMOTRYPSIN"/>
</dbReference>
<dbReference type="InterPro" id="IPR036509">
    <property type="entry name" value="Met_Sox_Rdtase_MsrA_sf"/>
</dbReference>
<evidence type="ECO:0000256" key="4">
    <source>
        <dbReference type="ARBA" id="ARBA00022801"/>
    </source>
</evidence>
<dbReference type="eggNOG" id="KOG1635">
    <property type="taxonomic scope" value="Eukaryota"/>
</dbReference>
<keyword evidence="7" id="KW-1015">Disulfide bond</keyword>
<dbReference type="OMA" id="GVGEFPW"/>
<accession>K7FF50</accession>
<dbReference type="PANTHER" id="PTHR24252">
    <property type="entry name" value="ACROSIN-RELATED"/>
    <property type="match status" value="1"/>
</dbReference>
<evidence type="ECO:0000256" key="1">
    <source>
        <dbReference type="ARBA" id="ARBA00005591"/>
    </source>
</evidence>
<comment type="similarity">
    <text evidence="1">Belongs to the MsrA Met sulfoxide reductase family.</text>
</comment>
<organism evidence="10 11">
    <name type="scientific">Pelodiscus sinensis</name>
    <name type="common">Chinese softshell turtle</name>
    <name type="synonym">Trionyx sinensis</name>
    <dbReference type="NCBI Taxonomy" id="13735"/>
    <lineage>
        <taxon>Eukaryota</taxon>
        <taxon>Metazoa</taxon>
        <taxon>Chordata</taxon>
        <taxon>Craniata</taxon>
        <taxon>Vertebrata</taxon>
        <taxon>Euteleostomi</taxon>
        <taxon>Archelosauria</taxon>
        <taxon>Testudinata</taxon>
        <taxon>Testudines</taxon>
        <taxon>Cryptodira</taxon>
        <taxon>Trionychia</taxon>
        <taxon>Trionychidae</taxon>
        <taxon>Pelodiscus</taxon>
    </lineage>
</organism>